<dbReference type="Proteomes" id="UP001482231">
    <property type="component" value="Unassembled WGS sequence"/>
</dbReference>
<evidence type="ECO:0008006" key="4">
    <source>
        <dbReference type="Google" id="ProtNLM"/>
    </source>
</evidence>
<keyword evidence="3" id="KW-1185">Reference proteome</keyword>
<evidence type="ECO:0000313" key="2">
    <source>
        <dbReference type="EMBL" id="MEO1767787.1"/>
    </source>
</evidence>
<accession>A0ABV0EIW4</accession>
<sequence>MKGRFKMMRIRQAIYVTALAMLFLPFSFAAAQLNSVPVTPLDKKTITSTIEAFTGNAKALYYSFTHPGIEDKALVSSRILDGFQAGPMRLTLKDGTTIYWGFRYKEATTRSVAIYGPDGRPRLLAAVDSVPGCSGWHCEPFTSIEAYEAYASRTFLHPGITLYVRDKRDLETYLPYFTRWLHAKLLGFNVDCKDPKMADACGFVTQTEWLEIIPTRAYLLPSMRPLELPKVKAADIPLEAFTQ</sequence>
<reference evidence="2 3" key="1">
    <citation type="submission" date="2024-02" db="EMBL/GenBank/DDBJ databases">
        <title>New thermophilic sulfur-oxidizing bacteria from a hot springs of the Uzon caldera (Kamchatka, Russia).</title>
        <authorList>
            <person name="Dukat A.M."/>
            <person name="Elcheninov A.G."/>
            <person name="Frolov E.N."/>
        </authorList>
    </citation>
    <scope>NUCLEOTIDE SEQUENCE [LARGE SCALE GENOMIC DNA]</scope>
    <source>
        <strain evidence="2 3">AK1</strain>
    </source>
</reference>
<evidence type="ECO:0000313" key="3">
    <source>
        <dbReference type="Proteomes" id="UP001482231"/>
    </source>
</evidence>
<gene>
    <name evidence="2" type="ORF">V6E02_11245</name>
</gene>
<feature type="chain" id="PRO_5046238584" description="DUF2092 domain-containing protein" evidence="1">
    <location>
        <begin position="32"/>
        <end position="243"/>
    </location>
</feature>
<evidence type="ECO:0000256" key="1">
    <source>
        <dbReference type="SAM" id="SignalP"/>
    </source>
</evidence>
<keyword evidence="1" id="KW-0732">Signal</keyword>
<organism evidence="2 3">
    <name type="scientific">Thiobacter aerophilum</name>
    <dbReference type="NCBI Taxonomy" id="3121275"/>
    <lineage>
        <taxon>Bacteria</taxon>
        <taxon>Pseudomonadati</taxon>
        <taxon>Pseudomonadota</taxon>
        <taxon>Betaproteobacteria</taxon>
        <taxon>Burkholderiales</taxon>
        <taxon>Thiobacteraceae</taxon>
        <taxon>Thiobacter</taxon>
    </lineage>
</organism>
<dbReference type="RefSeq" id="WP_347308899.1">
    <property type="nucleotide sequence ID" value="NZ_JBAJEX010000011.1"/>
</dbReference>
<feature type="signal peptide" evidence="1">
    <location>
        <begin position="1"/>
        <end position="31"/>
    </location>
</feature>
<protein>
    <recommendedName>
        <fullName evidence="4">DUF2092 domain-containing protein</fullName>
    </recommendedName>
</protein>
<proteinExistence type="predicted"/>
<comment type="caution">
    <text evidence="2">The sequence shown here is derived from an EMBL/GenBank/DDBJ whole genome shotgun (WGS) entry which is preliminary data.</text>
</comment>
<name>A0ABV0EIW4_9BURK</name>
<dbReference type="EMBL" id="JBAJEX010000011">
    <property type="protein sequence ID" value="MEO1767787.1"/>
    <property type="molecule type" value="Genomic_DNA"/>
</dbReference>